<evidence type="ECO:0000256" key="3">
    <source>
        <dbReference type="ARBA" id="ARBA00022833"/>
    </source>
</evidence>
<dbReference type="CDD" id="cd07153">
    <property type="entry name" value="Fur_like"/>
    <property type="match status" value="1"/>
</dbReference>
<evidence type="ECO:0000256" key="5">
    <source>
        <dbReference type="ARBA" id="ARBA00023125"/>
    </source>
</evidence>
<comment type="similarity">
    <text evidence="1">Belongs to the Fur family.</text>
</comment>
<proteinExistence type="inferred from homology"/>
<dbReference type="GO" id="GO:0000976">
    <property type="term" value="F:transcription cis-regulatory region binding"/>
    <property type="evidence" value="ECO:0007669"/>
    <property type="project" value="TreeGrafter"/>
</dbReference>
<dbReference type="SUPFAM" id="SSF46785">
    <property type="entry name" value="Winged helix' DNA-binding domain"/>
    <property type="match status" value="1"/>
</dbReference>
<accession>G8PB59</accession>
<dbReference type="STRING" id="701521.PECL_380"/>
<keyword evidence="2" id="KW-0678">Repressor</keyword>
<name>G8PB59_PEDCP</name>
<dbReference type="PATRIC" id="fig|701521.8.peg.358"/>
<keyword evidence="5" id="KW-0238">DNA-binding</keyword>
<keyword evidence="7" id="KW-0479">Metal-binding</keyword>
<dbReference type="Pfam" id="PF01475">
    <property type="entry name" value="FUR"/>
    <property type="match status" value="1"/>
</dbReference>
<keyword evidence="6" id="KW-0804">Transcription</keyword>
<gene>
    <name evidence="8" type="primary">perR</name>
    <name evidence="8" type="ordered locus">PECL_380</name>
</gene>
<protein>
    <submittedName>
        <fullName evidence="8">Peroxide-responsive repressor perR</fullName>
    </submittedName>
</protein>
<dbReference type="GO" id="GO:1900376">
    <property type="term" value="P:regulation of secondary metabolite biosynthetic process"/>
    <property type="evidence" value="ECO:0007669"/>
    <property type="project" value="TreeGrafter"/>
</dbReference>
<dbReference type="EMBL" id="CP003137">
    <property type="protein sequence ID" value="AEV94688.1"/>
    <property type="molecule type" value="Genomic_DNA"/>
</dbReference>
<dbReference type="AlphaFoldDB" id="G8PB59"/>
<dbReference type="eggNOG" id="COG0735">
    <property type="taxonomic scope" value="Bacteria"/>
</dbReference>
<dbReference type="Gene3D" id="1.10.10.10">
    <property type="entry name" value="Winged helix-like DNA-binding domain superfamily/Winged helix DNA-binding domain"/>
    <property type="match status" value="1"/>
</dbReference>
<dbReference type="GO" id="GO:0008270">
    <property type="term" value="F:zinc ion binding"/>
    <property type="evidence" value="ECO:0007669"/>
    <property type="project" value="TreeGrafter"/>
</dbReference>
<dbReference type="GO" id="GO:0045892">
    <property type="term" value="P:negative regulation of DNA-templated transcription"/>
    <property type="evidence" value="ECO:0007669"/>
    <property type="project" value="TreeGrafter"/>
</dbReference>
<evidence type="ECO:0000256" key="1">
    <source>
        <dbReference type="ARBA" id="ARBA00007957"/>
    </source>
</evidence>
<dbReference type="GO" id="GO:0003700">
    <property type="term" value="F:DNA-binding transcription factor activity"/>
    <property type="evidence" value="ECO:0007669"/>
    <property type="project" value="InterPro"/>
</dbReference>
<dbReference type="InterPro" id="IPR043135">
    <property type="entry name" value="Fur_C"/>
</dbReference>
<evidence type="ECO:0000256" key="4">
    <source>
        <dbReference type="ARBA" id="ARBA00023015"/>
    </source>
</evidence>
<dbReference type="Proteomes" id="UP000005444">
    <property type="component" value="Chromosome"/>
</dbReference>
<keyword evidence="9" id="KW-1185">Reference proteome</keyword>
<organism evidence="8 9">
    <name type="scientific">Pediococcus claussenii (strain ATCC BAA-344 / DSM 14800 / JCM 18046 / KCTC 3811 / LMG 21948 / P06)</name>
    <dbReference type="NCBI Taxonomy" id="701521"/>
    <lineage>
        <taxon>Bacteria</taxon>
        <taxon>Bacillati</taxon>
        <taxon>Bacillota</taxon>
        <taxon>Bacilli</taxon>
        <taxon>Lactobacillales</taxon>
        <taxon>Lactobacillaceae</taxon>
        <taxon>Pediococcus</taxon>
    </lineage>
</organism>
<evidence type="ECO:0000313" key="8">
    <source>
        <dbReference type="EMBL" id="AEV94688.1"/>
    </source>
</evidence>
<keyword evidence="4" id="KW-0805">Transcription regulation</keyword>
<feature type="binding site" evidence="7">
    <location>
        <position position="96"/>
    </location>
    <ligand>
        <name>Zn(2+)</name>
        <dbReference type="ChEBI" id="CHEBI:29105"/>
    </ligand>
</feature>
<feature type="binding site" evidence="7">
    <location>
        <position position="140"/>
    </location>
    <ligand>
        <name>Zn(2+)</name>
        <dbReference type="ChEBI" id="CHEBI:29105"/>
    </ligand>
</feature>
<evidence type="ECO:0000313" key="9">
    <source>
        <dbReference type="Proteomes" id="UP000005444"/>
    </source>
</evidence>
<evidence type="ECO:0000256" key="6">
    <source>
        <dbReference type="ARBA" id="ARBA00023163"/>
    </source>
</evidence>
<dbReference type="InterPro" id="IPR036388">
    <property type="entry name" value="WH-like_DNA-bd_sf"/>
</dbReference>
<dbReference type="InterPro" id="IPR036390">
    <property type="entry name" value="WH_DNA-bd_sf"/>
</dbReference>
<reference evidence="8 9" key="1">
    <citation type="journal article" date="2012" name="J. Bacteriol.">
        <title>Complete Genome Sequence of the Beer Spoilage Organism Pediococcus claussenii ATCC BAA-344T.</title>
        <authorList>
            <person name="Pittet V."/>
            <person name="Abegunde T."/>
            <person name="Marfleet T."/>
            <person name="Haakensen M."/>
            <person name="Morrow K."/>
            <person name="Jayaprakash T."/>
            <person name="Schroeder K."/>
            <person name="Trost B."/>
            <person name="Byrns S."/>
            <person name="Bergsveinson J."/>
            <person name="Kusalik A."/>
            <person name="Ziola B."/>
        </authorList>
    </citation>
    <scope>NUCLEOTIDE SEQUENCE [LARGE SCALE GENOMIC DNA]</scope>
    <source>
        <strain evidence="8 9">ATCC BAA-344</strain>
    </source>
</reference>
<dbReference type="KEGG" id="pce:PECL_380"/>
<dbReference type="PANTHER" id="PTHR33202:SF8">
    <property type="entry name" value="PEROXIDE-RESPONSIVE REPRESSOR PERR"/>
    <property type="match status" value="1"/>
</dbReference>
<keyword evidence="3 7" id="KW-0862">Zinc</keyword>
<dbReference type="RefSeq" id="WP_014214886.1">
    <property type="nucleotide sequence ID" value="NC_016605.1"/>
</dbReference>
<comment type="cofactor">
    <cofactor evidence="7">
        <name>Zn(2+)</name>
        <dbReference type="ChEBI" id="CHEBI:29105"/>
    </cofactor>
    <text evidence="7">Binds 1 zinc ion per subunit.</text>
</comment>
<dbReference type="PANTHER" id="PTHR33202">
    <property type="entry name" value="ZINC UPTAKE REGULATION PROTEIN"/>
    <property type="match status" value="1"/>
</dbReference>
<feature type="binding site" evidence="7">
    <location>
        <position position="99"/>
    </location>
    <ligand>
        <name>Zn(2+)</name>
        <dbReference type="ChEBI" id="CHEBI:29105"/>
    </ligand>
</feature>
<sequence>MANKILEDAIQRLRDSHIRITPQRRDVLQYLIEKRNHPTVETIYSDLTKNDASLSLATVYNTLKMFVEQGLVIELANTDDSVHYDYYGHPHFHVICTNCGKIIDVDYPEYAADLAKIDRIAVEKTGIQVTGNHIEVEGICPDCQGKSVSKK</sequence>
<feature type="binding site" evidence="7">
    <location>
        <position position="143"/>
    </location>
    <ligand>
        <name>Zn(2+)</name>
        <dbReference type="ChEBI" id="CHEBI:29105"/>
    </ligand>
</feature>
<dbReference type="Gene3D" id="3.30.1490.190">
    <property type="match status" value="1"/>
</dbReference>
<evidence type="ECO:0000256" key="2">
    <source>
        <dbReference type="ARBA" id="ARBA00022491"/>
    </source>
</evidence>
<evidence type="ECO:0000256" key="7">
    <source>
        <dbReference type="PIRSR" id="PIRSR602481-1"/>
    </source>
</evidence>
<dbReference type="InterPro" id="IPR002481">
    <property type="entry name" value="FUR"/>
</dbReference>
<dbReference type="HOGENOM" id="CLU_096072_4_2_9"/>